<dbReference type="Proteomes" id="UP000580250">
    <property type="component" value="Unassembled WGS sequence"/>
</dbReference>
<evidence type="ECO:0000313" key="1">
    <source>
        <dbReference type="EMBL" id="CAD2192388.1"/>
    </source>
</evidence>
<comment type="caution">
    <text evidence="1">The sequence shown here is derived from an EMBL/GenBank/DDBJ whole genome shotgun (WGS) entry which is preliminary data.</text>
</comment>
<accession>A0A6V7WZC7</accession>
<sequence length="63" mass="7573">METLPFGHGNVLEQQQEDQIIQQPHVQVQQQQQQQYQQHPILDLEDIPGSSNWTDVDYLRRYR</sequence>
<name>A0A6V7WZC7_MELEN</name>
<organism evidence="1 2">
    <name type="scientific">Meloidogyne enterolobii</name>
    <name type="common">Root-knot nematode worm</name>
    <name type="synonym">Meloidogyne mayaguensis</name>
    <dbReference type="NCBI Taxonomy" id="390850"/>
    <lineage>
        <taxon>Eukaryota</taxon>
        <taxon>Metazoa</taxon>
        <taxon>Ecdysozoa</taxon>
        <taxon>Nematoda</taxon>
        <taxon>Chromadorea</taxon>
        <taxon>Rhabditida</taxon>
        <taxon>Tylenchina</taxon>
        <taxon>Tylenchomorpha</taxon>
        <taxon>Tylenchoidea</taxon>
        <taxon>Meloidogynidae</taxon>
        <taxon>Meloidogyninae</taxon>
        <taxon>Meloidogyne</taxon>
    </lineage>
</organism>
<reference evidence="1 2" key="1">
    <citation type="submission" date="2020-08" db="EMBL/GenBank/DDBJ databases">
        <authorList>
            <person name="Koutsovoulos G."/>
            <person name="Danchin GJ E."/>
        </authorList>
    </citation>
    <scope>NUCLEOTIDE SEQUENCE [LARGE SCALE GENOMIC DNA]</scope>
</reference>
<dbReference type="AlphaFoldDB" id="A0A6V7WZC7"/>
<evidence type="ECO:0000313" key="2">
    <source>
        <dbReference type="Proteomes" id="UP000580250"/>
    </source>
</evidence>
<gene>
    <name evidence="1" type="ORF">MENT_LOCUS45275</name>
</gene>
<proteinExistence type="predicted"/>
<protein>
    <submittedName>
        <fullName evidence="1">Uncharacterized protein</fullName>
    </submittedName>
</protein>
<dbReference type="EMBL" id="CAJEWN010000943">
    <property type="protein sequence ID" value="CAD2192388.1"/>
    <property type="molecule type" value="Genomic_DNA"/>
</dbReference>